<gene>
    <name evidence="2" type="ORF">DFR68_11320</name>
</gene>
<dbReference type="Gene3D" id="1.10.1200.10">
    <property type="entry name" value="ACP-like"/>
    <property type="match status" value="1"/>
</dbReference>
<evidence type="ECO:0000313" key="2">
    <source>
        <dbReference type="EMBL" id="RDI45251.1"/>
    </source>
</evidence>
<accession>A0A370GP14</accession>
<dbReference type="STRING" id="1210089.GCA_001613165_03044"/>
<dbReference type="AlphaFoldDB" id="A0A370GP14"/>
<reference evidence="2 3" key="1">
    <citation type="submission" date="2018-07" db="EMBL/GenBank/DDBJ databases">
        <title>Genomic Encyclopedia of Type Strains, Phase IV (KMG-IV): sequencing the most valuable type-strain genomes for metagenomic binning, comparative biology and taxonomic classification.</title>
        <authorList>
            <person name="Goeker M."/>
        </authorList>
    </citation>
    <scope>NUCLEOTIDE SEQUENCE [LARGE SCALE GENOMIC DNA]</scope>
    <source>
        <strain evidence="2 3">DSM 44952</strain>
    </source>
</reference>
<proteinExistence type="predicted"/>
<comment type="caution">
    <text evidence="2">The sequence shown here is derived from an EMBL/GenBank/DDBJ whole genome shotgun (WGS) entry which is preliminary data.</text>
</comment>
<evidence type="ECO:0000259" key="1">
    <source>
        <dbReference type="PROSITE" id="PS50075"/>
    </source>
</evidence>
<dbReference type="InterPro" id="IPR009081">
    <property type="entry name" value="PP-bd_ACP"/>
</dbReference>
<dbReference type="InterPro" id="IPR036736">
    <property type="entry name" value="ACP-like_sf"/>
</dbReference>
<feature type="domain" description="Carrier" evidence="1">
    <location>
        <begin position="7"/>
        <end position="83"/>
    </location>
</feature>
<organism evidence="2 3">
    <name type="scientific">Nocardia mexicana</name>
    <dbReference type="NCBI Taxonomy" id="279262"/>
    <lineage>
        <taxon>Bacteria</taxon>
        <taxon>Bacillati</taxon>
        <taxon>Actinomycetota</taxon>
        <taxon>Actinomycetes</taxon>
        <taxon>Mycobacteriales</taxon>
        <taxon>Nocardiaceae</taxon>
        <taxon>Nocardia</taxon>
    </lineage>
</organism>
<protein>
    <submittedName>
        <fullName evidence="2">Acyl carrier protein</fullName>
    </submittedName>
</protein>
<keyword evidence="3" id="KW-1185">Reference proteome</keyword>
<dbReference type="Pfam" id="PF00550">
    <property type="entry name" value="PP-binding"/>
    <property type="match status" value="1"/>
</dbReference>
<sequence length="98" mass="11019">MNAITTTEIAEGLRSIADRLDLELENVDISATSSLEDDLEMDSLNLMDFLVYLEKRYHVQVTDERLHEVDTIGDVVNLLNDLLASSRDTPQPSRVGSR</sequence>
<dbReference type="OrthoDB" id="5523836at2"/>
<evidence type="ECO:0000313" key="3">
    <source>
        <dbReference type="Proteomes" id="UP000255355"/>
    </source>
</evidence>
<dbReference type="Proteomes" id="UP000255355">
    <property type="component" value="Unassembled WGS sequence"/>
</dbReference>
<dbReference type="PROSITE" id="PS50075">
    <property type="entry name" value="CARRIER"/>
    <property type="match status" value="1"/>
</dbReference>
<dbReference type="EMBL" id="QQAZ01000013">
    <property type="protein sequence ID" value="RDI45251.1"/>
    <property type="molecule type" value="Genomic_DNA"/>
</dbReference>
<dbReference type="RefSeq" id="WP_068019854.1">
    <property type="nucleotide sequence ID" value="NZ_QQAZ01000013.1"/>
</dbReference>
<dbReference type="SUPFAM" id="SSF47336">
    <property type="entry name" value="ACP-like"/>
    <property type="match status" value="1"/>
</dbReference>
<name>A0A370GP14_9NOCA</name>